<dbReference type="Pfam" id="PF16117">
    <property type="entry name" value="DUF4833"/>
    <property type="match status" value="1"/>
</dbReference>
<keyword evidence="3" id="KW-1185">Reference proteome</keyword>
<proteinExistence type="predicted"/>
<dbReference type="AlphaFoldDB" id="X6P6Y2"/>
<reference evidence="2 3" key="1">
    <citation type="journal article" date="2013" name="Curr. Biol.">
        <title>The Genome of the Foraminiferan Reticulomyxa filosa.</title>
        <authorList>
            <person name="Glockner G."/>
            <person name="Hulsmann N."/>
            <person name="Schleicher M."/>
            <person name="Noegel A.A."/>
            <person name="Eichinger L."/>
            <person name="Gallinger C."/>
            <person name="Pawlowski J."/>
            <person name="Sierra R."/>
            <person name="Euteneuer U."/>
            <person name="Pillet L."/>
            <person name="Moustafa A."/>
            <person name="Platzer M."/>
            <person name="Groth M."/>
            <person name="Szafranski K."/>
            <person name="Schliwa M."/>
        </authorList>
    </citation>
    <scope>NUCLEOTIDE SEQUENCE [LARGE SCALE GENOMIC DNA]</scope>
</reference>
<dbReference type="OrthoDB" id="77762at2759"/>
<evidence type="ECO:0000313" key="2">
    <source>
        <dbReference type="EMBL" id="ETO33844.1"/>
    </source>
</evidence>
<dbReference type="EMBL" id="ASPP01003097">
    <property type="protein sequence ID" value="ETO33844.1"/>
    <property type="molecule type" value="Genomic_DNA"/>
</dbReference>
<evidence type="ECO:0000259" key="1">
    <source>
        <dbReference type="Pfam" id="PF16117"/>
    </source>
</evidence>
<feature type="domain" description="DUF4833" evidence="1">
    <location>
        <begin position="26"/>
        <end position="173"/>
    </location>
</feature>
<organism evidence="2 3">
    <name type="scientific">Reticulomyxa filosa</name>
    <dbReference type="NCBI Taxonomy" id="46433"/>
    <lineage>
        <taxon>Eukaryota</taxon>
        <taxon>Sar</taxon>
        <taxon>Rhizaria</taxon>
        <taxon>Retaria</taxon>
        <taxon>Foraminifera</taxon>
        <taxon>Monothalamids</taxon>
        <taxon>Reticulomyxidae</taxon>
        <taxon>Reticulomyxa</taxon>
    </lineage>
</organism>
<dbReference type="InterPro" id="IPR032269">
    <property type="entry name" value="DUF4833"/>
</dbReference>
<dbReference type="Proteomes" id="UP000023152">
    <property type="component" value="Unassembled WGS sequence"/>
</dbReference>
<gene>
    <name evidence="2" type="ORF">RFI_03259</name>
</gene>
<name>X6P6Y2_RETFI</name>
<evidence type="ECO:0000313" key="3">
    <source>
        <dbReference type="Proteomes" id="UP000023152"/>
    </source>
</evidence>
<protein>
    <recommendedName>
        <fullName evidence="1">DUF4833 domain-containing protein</fullName>
    </recommendedName>
</protein>
<sequence length="185" mass="21223">MSVAPIEETENVQLPTEQINKDTVMFWIERSKNGNIVVYEGAKTKNDLKHFDSIDGYWLDIDPDYVKVNRSNGKKDDRSELSYLERTMAYGCTVDSEFIKPDMKKKVSLVALPQLEAYLVTDTEANKPYLTTKINGKHCILKKVYVKTQESIFGMPKVNYIEIYGVTLESKKKGKTIIIKEKITN</sequence>
<comment type="caution">
    <text evidence="2">The sequence shown here is derived from an EMBL/GenBank/DDBJ whole genome shotgun (WGS) entry which is preliminary data.</text>
</comment>
<accession>X6P6Y2</accession>